<dbReference type="AlphaFoldDB" id="A0A5B0QQU9"/>
<gene>
    <name evidence="1" type="ORF">PGTUg99_016759</name>
</gene>
<name>A0A5B0QQU9_PUCGR</name>
<comment type="caution">
    <text evidence="1">The sequence shown here is derived from an EMBL/GenBank/DDBJ whole genome shotgun (WGS) entry which is preliminary data.</text>
</comment>
<protein>
    <submittedName>
        <fullName evidence="1">Uncharacterized protein</fullName>
    </submittedName>
</protein>
<organism evidence="1 2">
    <name type="scientific">Puccinia graminis f. sp. tritici</name>
    <dbReference type="NCBI Taxonomy" id="56615"/>
    <lineage>
        <taxon>Eukaryota</taxon>
        <taxon>Fungi</taxon>
        <taxon>Dikarya</taxon>
        <taxon>Basidiomycota</taxon>
        <taxon>Pucciniomycotina</taxon>
        <taxon>Pucciniomycetes</taxon>
        <taxon>Pucciniales</taxon>
        <taxon>Pucciniaceae</taxon>
        <taxon>Puccinia</taxon>
    </lineage>
</organism>
<sequence length="85" mass="9355">MKTLPFEPLQLLENFSPFSVSTSFSTAVLPSSTSTQDTDHHPYKLLGPVVELLPVLLHISTRLEALIPEGTVNTPIDLGPSYLFF</sequence>
<evidence type="ECO:0000313" key="2">
    <source>
        <dbReference type="Proteomes" id="UP000325313"/>
    </source>
</evidence>
<dbReference type="EMBL" id="VDEP01000272">
    <property type="protein sequence ID" value="KAA1115631.1"/>
    <property type="molecule type" value="Genomic_DNA"/>
</dbReference>
<evidence type="ECO:0000313" key="1">
    <source>
        <dbReference type="EMBL" id="KAA1115631.1"/>
    </source>
</evidence>
<proteinExistence type="predicted"/>
<dbReference type="Proteomes" id="UP000325313">
    <property type="component" value="Unassembled WGS sequence"/>
</dbReference>
<accession>A0A5B0QQU9</accession>
<reference evidence="1 2" key="1">
    <citation type="submission" date="2019-05" db="EMBL/GenBank/DDBJ databases">
        <title>Emergence of the Ug99 lineage of the wheat stem rust pathogen through somatic hybridization.</title>
        <authorList>
            <person name="Li F."/>
            <person name="Upadhyaya N.M."/>
            <person name="Sperschneider J."/>
            <person name="Matny O."/>
            <person name="Nguyen-Phuc H."/>
            <person name="Mago R."/>
            <person name="Raley C."/>
            <person name="Miller M.E."/>
            <person name="Silverstein K.A.T."/>
            <person name="Henningsen E."/>
            <person name="Hirsch C.D."/>
            <person name="Visser B."/>
            <person name="Pretorius Z.A."/>
            <person name="Steffenson B.J."/>
            <person name="Schwessinger B."/>
            <person name="Dodds P.N."/>
            <person name="Figueroa M."/>
        </authorList>
    </citation>
    <scope>NUCLEOTIDE SEQUENCE [LARGE SCALE GENOMIC DNA]</scope>
    <source>
        <strain evidence="1 2">Ug99</strain>
    </source>
</reference>